<reference evidence="2" key="1">
    <citation type="journal article" date="2014" name="Int. J. Syst. Evol. Microbiol.">
        <title>Complete genome sequence of Corynebacterium casei LMG S-19264T (=DSM 44701T), isolated from a smear-ripened cheese.</title>
        <authorList>
            <consortium name="US DOE Joint Genome Institute (JGI-PGF)"/>
            <person name="Walter F."/>
            <person name="Albersmeier A."/>
            <person name="Kalinowski J."/>
            <person name="Ruckert C."/>
        </authorList>
    </citation>
    <scope>NUCLEOTIDE SEQUENCE</scope>
    <source>
        <strain evidence="2">JCM 13064</strain>
    </source>
</reference>
<keyword evidence="3" id="KW-1185">Reference proteome</keyword>
<dbReference type="InterPro" id="IPR009003">
    <property type="entry name" value="Peptidase_S1_PA"/>
</dbReference>
<dbReference type="SUPFAM" id="SSF50494">
    <property type="entry name" value="Trypsin-like serine proteases"/>
    <property type="match status" value="1"/>
</dbReference>
<comment type="caution">
    <text evidence="2">The sequence shown here is derived from an EMBL/GenBank/DDBJ whole genome shotgun (WGS) entry which is preliminary data.</text>
</comment>
<evidence type="ECO:0000256" key="1">
    <source>
        <dbReference type="SAM" id="SignalP"/>
    </source>
</evidence>
<dbReference type="Gene3D" id="2.40.10.10">
    <property type="entry name" value="Trypsin-like serine proteases"/>
    <property type="match status" value="2"/>
</dbReference>
<gene>
    <name evidence="2" type="ORF">GCM10007964_50750</name>
</gene>
<dbReference type="EMBL" id="BMNT01000030">
    <property type="protein sequence ID" value="GGL02548.1"/>
    <property type="molecule type" value="Genomic_DNA"/>
</dbReference>
<protein>
    <submittedName>
        <fullName evidence="2">Peptidase</fullName>
    </submittedName>
</protein>
<dbReference type="AlphaFoldDB" id="A0A917VPZ4"/>
<accession>A0A917VPZ4</accession>
<proteinExistence type="predicted"/>
<dbReference type="Proteomes" id="UP000645217">
    <property type="component" value="Unassembled WGS sequence"/>
</dbReference>
<sequence length="346" mass="36486">MRRALTAFGIGLSLLGSTIVAQPAQAASVLIVPLAATVPQAQQVAMFWLADGAANLKNATPYAVETATGGQRLATDIVPDGRPGSVAPVQGPASPEWQMPTTSGKVFFIGSDLRPHWCTGTAMQSKYRNLVATAGHCLLDVEAPMGPLAKWVFVPGYSEGSTPFGLYVGKQASTNYDFDDIRDHDRDYAFVDVYGGVVSPSGDVLTNVGRLVDNVGGQGLRYNQPLAPTVDVFGYPAGPNPDGTRPYTGEILERSTGSTFAMTVTGPPMDRPIGTDSPFTGEGSLGSSWLTNYTGDSGVGYLNGITISVSDTDGDDLYDTNVSPYFDGELYTVYLDAANRWTGSIA</sequence>
<feature type="chain" id="PRO_5037227474" evidence="1">
    <location>
        <begin position="27"/>
        <end position="346"/>
    </location>
</feature>
<evidence type="ECO:0000313" key="2">
    <source>
        <dbReference type="EMBL" id="GGL02548.1"/>
    </source>
</evidence>
<feature type="signal peptide" evidence="1">
    <location>
        <begin position="1"/>
        <end position="26"/>
    </location>
</feature>
<name>A0A917VPZ4_9ACTN</name>
<evidence type="ECO:0000313" key="3">
    <source>
        <dbReference type="Proteomes" id="UP000645217"/>
    </source>
</evidence>
<dbReference type="RefSeq" id="WP_189165546.1">
    <property type="nucleotide sequence ID" value="NZ_BMNT01000030.1"/>
</dbReference>
<keyword evidence="1" id="KW-0732">Signal</keyword>
<reference evidence="2" key="2">
    <citation type="submission" date="2020-09" db="EMBL/GenBank/DDBJ databases">
        <authorList>
            <person name="Sun Q."/>
            <person name="Ohkuma M."/>
        </authorList>
    </citation>
    <scope>NUCLEOTIDE SEQUENCE</scope>
    <source>
        <strain evidence="2">JCM 13064</strain>
    </source>
</reference>
<organism evidence="2 3">
    <name type="scientific">Sphaerisporangium melleum</name>
    <dbReference type="NCBI Taxonomy" id="321316"/>
    <lineage>
        <taxon>Bacteria</taxon>
        <taxon>Bacillati</taxon>
        <taxon>Actinomycetota</taxon>
        <taxon>Actinomycetes</taxon>
        <taxon>Streptosporangiales</taxon>
        <taxon>Streptosporangiaceae</taxon>
        <taxon>Sphaerisporangium</taxon>
    </lineage>
</organism>
<dbReference type="InterPro" id="IPR043504">
    <property type="entry name" value="Peptidase_S1_PA_chymotrypsin"/>
</dbReference>